<name>A0ACB9B962_ARCLA</name>
<reference evidence="1 2" key="2">
    <citation type="journal article" date="2022" name="Mol. Ecol. Resour.">
        <title>The genomes of chicory, endive, great burdock and yacon provide insights into Asteraceae paleo-polyploidization history and plant inulin production.</title>
        <authorList>
            <person name="Fan W."/>
            <person name="Wang S."/>
            <person name="Wang H."/>
            <person name="Wang A."/>
            <person name="Jiang F."/>
            <person name="Liu H."/>
            <person name="Zhao H."/>
            <person name="Xu D."/>
            <person name="Zhang Y."/>
        </authorList>
    </citation>
    <scope>NUCLEOTIDE SEQUENCE [LARGE SCALE GENOMIC DNA]</scope>
    <source>
        <strain evidence="2">cv. Niubang</strain>
    </source>
</reference>
<keyword evidence="2" id="KW-1185">Reference proteome</keyword>
<evidence type="ECO:0000313" key="2">
    <source>
        <dbReference type="Proteomes" id="UP001055879"/>
    </source>
</evidence>
<evidence type="ECO:0000313" key="1">
    <source>
        <dbReference type="EMBL" id="KAI3718464.1"/>
    </source>
</evidence>
<dbReference type="EMBL" id="CM042052">
    <property type="protein sequence ID" value="KAI3718464.1"/>
    <property type="molecule type" value="Genomic_DNA"/>
</dbReference>
<protein>
    <submittedName>
        <fullName evidence="1">Uncharacterized protein</fullName>
    </submittedName>
</protein>
<sequence length="204" mass="23540">MKSTTCLSALADLTIFLGEKTGLNGGTTDGRDNSYGFVPLDRPINWKELTVDSATKDSILSVILVATNTELPVTKQIKMNLRWGVNIPTDYEKQLPYLRVNKIKTERIDEVNEEKRNKKQKIEGDSGEFEMLKDIKELQSVQQQWWWRWRRWWWWRKEGSGLDGVEQWMMKKSGDANGQREMKKNVSSVDVGSELQRAIKAASS</sequence>
<dbReference type="Proteomes" id="UP001055879">
    <property type="component" value="Linkage Group LG06"/>
</dbReference>
<comment type="caution">
    <text evidence="1">The sequence shown here is derived from an EMBL/GenBank/DDBJ whole genome shotgun (WGS) entry which is preliminary data.</text>
</comment>
<proteinExistence type="predicted"/>
<organism evidence="1 2">
    <name type="scientific">Arctium lappa</name>
    <name type="common">Greater burdock</name>
    <name type="synonym">Lappa major</name>
    <dbReference type="NCBI Taxonomy" id="4217"/>
    <lineage>
        <taxon>Eukaryota</taxon>
        <taxon>Viridiplantae</taxon>
        <taxon>Streptophyta</taxon>
        <taxon>Embryophyta</taxon>
        <taxon>Tracheophyta</taxon>
        <taxon>Spermatophyta</taxon>
        <taxon>Magnoliopsida</taxon>
        <taxon>eudicotyledons</taxon>
        <taxon>Gunneridae</taxon>
        <taxon>Pentapetalae</taxon>
        <taxon>asterids</taxon>
        <taxon>campanulids</taxon>
        <taxon>Asterales</taxon>
        <taxon>Asteraceae</taxon>
        <taxon>Carduoideae</taxon>
        <taxon>Cardueae</taxon>
        <taxon>Arctiinae</taxon>
        <taxon>Arctium</taxon>
    </lineage>
</organism>
<reference evidence="2" key="1">
    <citation type="journal article" date="2022" name="Mol. Ecol. Resour.">
        <title>The genomes of chicory, endive, great burdock and yacon provide insights into Asteraceae palaeo-polyploidization history and plant inulin production.</title>
        <authorList>
            <person name="Fan W."/>
            <person name="Wang S."/>
            <person name="Wang H."/>
            <person name="Wang A."/>
            <person name="Jiang F."/>
            <person name="Liu H."/>
            <person name="Zhao H."/>
            <person name="Xu D."/>
            <person name="Zhang Y."/>
        </authorList>
    </citation>
    <scope>NUCLEOTIDE SEQUENCE [LARGE SCALE GENOMIC DNA]</scope>
    <source>
        <strain evidence="2">cv. Niubang</strain>
    </source>
</reference>
<accession>A0ACB9B962</accession>
<gene>
    <name evidence="1" type="ORF">L6452_19336</name>
</gene>